<dbReference type="EMBL" id="CP074132">
    <property type="protein sequence ID" value="QUX27892.1"/>
    <property type="molecule type" value="Genomic_DNA"/>
</dbReference>
<name>A0ABX8C383_9ACTN</name>
<dbReference type="Proteomes" id="UP000678016">
    <property type="component" value="Chromosome"/>
</dbReference>
<dbReference type="RefSeq" id="WP_212640934.1">
    <property type="nucleotide sequence ID" value="NZ_CP074132.1"/>
</dbReference>
<accession>A0ABX8C383</accession>
<proteinExistence type="predicted"/>
<sequence>MIQRHPRPAAWSRPTPPGFDHAAWVRRNSGLSPQQCQAQGLCVACGGRGGLWWSFLGEFGYTPCRECAPAAGDDR</sequence>
<protein>
    <submittedName>
        <fullName evidence="1">Uncharacterized protein</fullName>
    </submittedName>
</protein>
<evidence type="ECO:0000313" key="1">
    <source>
        <dbReference type="EMBL" id="QUX27892.1"/>
    </source>
</evidence>
<evidence type="ECO:0000313" key="2">
    <source>
        <dbReference type="Proteomes" id="UP000678016"/>
    </source>
</evidence>
<gene>
    <name evidence="1" type="ORF">KGD83_21815</name>
</gene>
<reference evidence="2" key="1">
    <citation type="submission" date="2021-05" db="EMBL/GenBank/DDBJ databases">
        <title>Direct Submission.</title>
        <authorList>
            <person name="Li K."/>
            <person name="Gao J."/>
        </authorList>
    </citation>
    <scope>NUCLEOTIDE SEQUENCE [LARGE SCALE GENOMIC DNA]</scope>
    <source>
        <strain evidence="2">HDS12</strain>
    </source>
</reference>
<keyword evidence="2" id="KW-1185">Reference proteome</keyword>
<organism evidence="1 2">
    <name type="scientific">Nocardiopsis akebiae</name>
    <dbReference type="NCBI Taxonomy" id="2831968"/>
    <lineage>
        <taxon>Bacteria</taxon>
        <taxon>Bacillati</taxon>
        <taxon>Actinomycetota</taxon>
        <taxon>Actinomycetes</taxon>
        <taxon>Streptosporangiales</taxon>
        <taxon>Nocardiopsidaceae</taxon>
        <taxon>Nocardiopsis</taxon>
    </lineage>
</organism>